<dbReference type="InterPro" id="IPR051207">
    <property type="entry name" value="ComplexI_NDUFA9_subunit"/>
</dbReference>
<evidence type="ECO:0000259" key="2">
    <source>
        <dbReference type="Pfam" id="PF01370"/>
    </source>
</evidence>
<dbReference type="Pfam" id="PF01370">
    <property type="entry name" value="Epimerase"/>
    <property type="match status" value="1"/>
</dbReference>
<dbReference type="CDD" id="cd05271">
    <property type="entry name" value="NDUFA9_like_SDR_a"/>
    <property type="match status" value="1"/>
</dbReference>
<feature type="non-terminal residue" evidence="3">
    <location>
        <position position="227"/>
    </location>
</feature>
<dbReference type="InterPro" id="IPR001509">
    <property type="entry name" value="Epimerase_deHydtase"/>
</dbReference>
<gene>
    <name evidence="3" type="ORF">AVDCRST_MAG90-2304</name>
</gene>
<reference evidence="3" key="1">
    <citation type="submission" date="2020-02" db="EMBL/GenBank/DDBJ databases">
        <authorList>
            <person name="Meier V. D."/>
        </authorList>
    </citation>
    <scope>NUCLEOTIDE SEQUENCE</scope>
    <source>
        <strain evidence="3">AVDCRST_MAG90</strain>
    </source>
</reference>
<dbReference type="GO" id="GO:0044877">
    <property type="term" value="F:protein-containing complex binding"/>
    <property type="evidence" value="ECO:0007669"/>
    <property type="project" value="TreeGrafter"/>
</dbReference>
<organism evidence="3">
    <name type="scientific">uncultured Microvirga sp</name>
    <dbReference type="NCBI Taxonomy" id="412392"/>
    <lineage>
        <taxon>Bacteria</taxon>
        <taxon>Pseudomonadati</taxon>
        <taxon>Pseudomonadota</taxon>
        <taxon>Alphaproteobacteria</taxon>
        <taxon>Hyphomicrobiales</taxon>
        <taxon>Methylobacteriaceae</taxon>
        <taxon>Microvirga</taxon>
        <taxon>environmental samples</taxon>
    </lineage>
</organism>
<dbReference type="Gene3D" id="3.40.50.720">
    <property type="entry name" value="NAD(P)-binding Rossmann-like Domain"/>
    <property type="match status" value="1"/>
</dbReference>
<keyword evidence="1" id="KW-1133">Transmembrane helix</keyword>
<protein>
    <submittedName>
        <fullName evidence="3">NAD-dependent epimerase/dehydratase</fullName>
    </submittedName>
</protein>
<proteinExistence type="predicted"/>
<name>A0A6J4M4Z7_9HYPH</name>
<feature type="domain" description="NAD-dependent epimerase/dehydratase" evidence="2">
    <location>
        <begin position="15"/>
        <end position="221"/>
    </location>
</feature>
<evidence type="ECO:0000256" key="1">
    <source>
        <dbReference type="SAM" id="Phobius"/>
    </source>
</evidence>
<accession>A0A6J4M4Z7</accession>
<dbReference type="SUPFAM" id="SSF51735">
    <property type="entry name" value="NAD(P)-binding Rossmann-fold domains"/>
    <property type="match status" value="1"/>
</dbReference>
<dbReference type="PANTHER" id="PTHR12126">
    <property type="entry name" value="NADH-UBIQUINONE OXIDOREDUCTASE 39 KDA SUBUNIT-RELATED"/>
    <property type="match status" value="1"/>
</dbReference>
<feature type="transmembrane region" description="Helical" evidence="1">
    <location>
        <begin position="15"/>
        <end position="33"/>
    </location>
</feature>
<keyword evidence="1" id="KW-0812">Transmembrane</keyword>
<dbReference type="PANTHER" id="PTHR12126:SF11">
    <property type="entry name" value="NADH DEHYDROGENASE [UBIQUINONE] 1 ALPHA SUBCOMPLEX SUBUNIT 9, MITOCHONDRIAL"/>
    <property type="match status" value="1"/>
</dbReference>
<keyword evidence="1" id="KW-0472">Membrane</keyword>
<evidence type="ECO:0000313" key="3">
    <source>
        <dbReference type="EMBL" id="CAA9348678.1"/>
    </source>
</evidence>
<dbReference type="InterPro" id="IPR036291">
    <property type="entry name" value="NAD(P)-bd_dom_sf"/>
</dbReference>
<dbReference type="EMBL" id="CADCUC010000461">
    <property type="protein sequence ID" value="CAA9348678.1"/>
    <property type="molecule type" value="Genomic_DNA"/>
</dbReference>
<dbReference type="AlphaFoldDB" id="A0A6J4M4Z7"/>
<sequence length="227" mass="23541">MADTDPSRPFSSRPVTVFGGSGFLGGLVVQALARRNYRVRVAVRRPDLAGHLQTYATVGQVHSIQANLRYPDSVTRAVAGAGVVVNLVGILQETGRQSFDAVQAEGAGLVARAAAAEGARVVHVSALGADENSPSAYARSKAAGEAAVLAYPDAVVFRPSLLFGPGDSFFNRFAAIARMLPVLPLAGAQTRFQPVAASDVAEAIARAVEGTVEGGRVYECGGPEIHT</sequence>